<dbReference type="OrthoDB" id="10377122at2759"/>
<evidence type="ECO:0000313" key="2">
    <source>
        <dbReference type="Proteomes" id="UP000002630"/>
    </source>
</evidence>
<accession>D8LTN3</accession>
<dbReference type="EMBL" id="FN649732">
    <property type="protein sequence ID" value="CBN73930.1"/>
    <property type="molecule type" value="Genomic_DNA"/>
</dbReference>
<reference evidence="1 2" key="1">
    <citation type="journal article" date="2010" name="Nature">
        <title>The Ectocarpus genome and the independent evolution of multicellularity in brown algae.</title>
        <authorList>
            <person name="Cock J.M."/>
            <person name="Sterck L."/>
            <person name="Rouze P."/>
            <person name="Scornet D."/>
            <person name="Allen A.E."/>
            <person name="Amoutzias G."/>
            <person name="Anthouard V."/>
            <person name="Artiguenave F."/>
            <person name="Aury J.M."/>
            <person name="Badger J.H."/>
            <person name="Beszteri B."/>
            <person name="Billiau K."/>
            <person name="Bonnet E."/>
            <person name="Bothwell J.H."/>
            <person name="Bowler C."/>
            <person name="Boyen C."/>
            <person name="Brownlee C."/>
            <person name="Carrano C.J."/>
            <person name="Charrier B."/>
            <person name="Cho G.Y."/>
            <person name="Coelho S.M."/>
            <person name="Collen J."/>
            <person name="Corre E."/>
            <person name="Da Silva C."/>
            <person name="Delage L."/>
            <person name="Delaroque N."/>
            <person name="Dittami S.M."/>
            <person name="Doulbeau S."/>
            <person name="Elias M."/>
            <person name="Farnham G."/>
            <person name="Gachon C.M."/>
            <person name="Gschloessl B."/>
            <person name="Heesch S."/>
            <person name="Jabbari K."/>
            <person name="Jubin C."/>
            <person name="Kawai H."/>
            <person name="Kimura K."/>
            <person name="Kloareg B."/>
            <person name="Kupper F.C."/>
            <person name="Lang D."/>
            <person name="Le Bail A."/>
            <person name="Leblanc C."/>
            <person name="Lerouge P."/>
            <person name="Lohr M."/>
            <person name="Lopez P.J."/>
            <person name="Martens C."/>
            <person name="Maumus F."/>
            <person name="Michel G."/>
            <person name="Miranda-Saavedra D."/>
            <person name="Morales J."/>
            <person name="Moreau H."/>
            <person name="Motomura T."/>
            <person name="Nagasato C."/>
            <person name="Napoli C.A."/>
            <person name="Nelson D.R."/>
            <person name="Nyvall-Collen P."/>
            <person name="Peters A.F."/>
            <person name="Pommier C."/>
            <person name="Potin P."/>
            <person name="Poulain J."/>
            <person name="Quesneville H."/>
            <person name="Read B."/>
            <person name="Rensing S.A."/>
            <person name="Ritter A."/>
            <person name="Rousvoal S."/>
            <person name="Samanta M."/>
            <person name="Samson G."/>
            <person name="Schroeder D.C."/>
            <person name="Segurens B."/>
            <person name="Strittmatter M."/>
            <person name="Tonon T."/>
            <person name="Tregear J.W."/>
            <person name="Valentin K."/>
            <person name="von Dassow P."/>
            <person name="Yamagishi T."/>
            <person name="Van de Peer Y."/>
            <person name="Wincker P."/>
        </authorList>
    </citation>
    <scope>NUCLEOTIDE SEQUENCE [LARGE SCALE GENOMIC DNA]</scope>
    <source>
        <strain evidence="2">Ec32 / CCAP1310/4</strain>
    </source>
</reference>
<keyword evidence="2" id="KW-1185">Reference proteome</keyword>
<evidence type="ECO:0000313" key="1">
    <source>
        <dbReference type="EMBL" id="CBN73930.1"/>
    </source>
</evidence>
<dbReference type="EMBL" id="FN649137">
    <property type="protein sequence ID" value="CBN73930.1"/>
    <property type="molecule type" value="Genomic_DNA"/>
</dbReference>
<dbReference type="InParanoid" id="D8LTN3"/>
<dbReference type="Proteomes" id="UP000002630">
    <property type="component" value="Linkage Group LG07"/>
</dbReference>
<name>D8LTN3_ECTSI</name>
<organism evidence="1 2">
    <name type="scientific">Ectocarpus siliculosus</name>
    <name type="common">Brown alga</name>
    <name type="synonym">Conferva siliculosa</name>
    <dbReference type="NCBI Taxonomy" id="2880"/>
    <lineage>
        <taxon>Eukaryota</taxon>
        <taxon>Sar</taxon>
        <taxon>Stramenopiles</taxon>
        <taxon>Ochrophyta</taxon>
        <taxon>PX clade</taxon>
        <taxon>Phaeophyceae</taxon>
        <taxon>Ectocarpales</taxon>
        <taxon>Ectocarpaceae</taxon>
        <taxon>Ectocarpus</taxon>
    </lineage>
</organism>
<protein>
    <submittedName>
        <fullName evidence="1">Uncharacterized protein</fullName>
    </submittedName>
</protein>
<dbReference type="AlphaFoldDB" id="D8LTN3"/>
<proteinExistence type="predicted"/>
<sequence length="174" mass="20052">MIRRFWRSSGLPLDHIFATAAGVYRRSRLRAALSTWHSVAKAETHRINCRIAAAEVIQRATRVFIARHTAERRRRVRGPAVLAASRIIQAEFRSWKARVKAADVAVRQKNRQELRERYWRDEKAKDEHRRRDASTVMQAAWRGAAGRAVGLNRARQTLRGVLNELGGGRGRMHR</sequence>
<gene>
    <name evidence="1" type="ORF">Esi_0009_0063</name>
</gene>